<evidence type="ECO:0000313" key="4">
    <source>
        <dbReference type="Proteomes" id="UP000265520"/>
    </source>
</evidence>
<feature type="region of interest" description="Disordered" evidence="1">
    <location>
        <begin position="109"/>
        <end position="153"/>
    </location>
</feature>
<reference evidence="3 4" key="1">
    <citation type="journal article" date="2018" name="Front. Plant Sci.">
        <title>Red Clover (Trifolium pratense) and Zigzag Clover (T. medium) - A Picture of Genomic Similarities and Differences.</title>
        <authorList>
            <person name="Dluhosova J."/>
            <person name="Istvanek J."/>
            <person name="Nedelnik J."/>
            <person name="Repkova J."/>
        </authorList>
    </citation>
    <scope>NUCLEOTIDE SEQUENCE [LARGE SCALE GENOMIC DNA]</scope>
    <source>
        <strain evidence="4">cv. 10/8</strain>
        <tissue evidence="3">Leaf</tissue>
    </source>
</reference>
<proteinExistence type="predicted"/>
<dbReference type="AlphaFoldDB" id="A0A392Q7G9"/>
<evidence type="ECO:0000313" key="3">
    <source>
        <dbReference type="EMBL" id="MCI20074.1"/>
    </source>
</evidence>
<comment type="caution">
    <text evidence="3">The sequence shown here is derived from an EMBL/GenBank/DDBJ whole genome shotgun (WGS) entry which is preliminary data.</text>
</comment>
<accession>A0A392Q7G9</accession>
<dbReference type="InterPro" id="IPR005162">
    <property type="entry name" value="Retrotrans_gag_dom"/>
</dbReference>
<evidence type="ECO:0000256" key="1">
    <source>
        <dbReference type="SAM" id="MobiDB-lite"/>
    </source>
</evidence>
<dbReference type="Pfam" id="PF03732">
    <property type="entry name" value="Retrotrans_gag"/>
    <property type="match status" value="1"/>
</dbReference>
<dbReference type="EMBL" id="LXQA010118000">
    <property type="protein sequence ID" value="MCI20074.1"/>
    <property type="molecule type" value="Genomic_DNA"/>
</dbReference>
<protein>
    <submittedName>
        <fullName evidence="3">Retrotransposon gag protein</fullName>
    </submittedName>
</protein>
<feature type="non-terminal residue" evidence="3">
    <location>
        <position position="153"/>
    </location>
</feature>
<name>A0A392Q7G9_9FABA</name>
<sequence>FNSLLMEEEGLTWEQLKDALLERYGGHGEGDVYEQLTELRQTDTVDDYIVEFEYLTAQIPKLPDKQFLGYFLHGLKKEIRGRVRSLAVMGELSRGKLLQVTRAVEREVKGEDGSGYNRQARLGHGSSSKNGLHGSSRRDGSDWVFVKGSKGNG</sequence>
<evidence type="ECO:0000259" key="2">
    <source>
        <dbReference type="Pfam" id="PF03732"/>
    </source>
</evidence>
<dbReference type="Proteomes" id="UP000265520">
    <property type="component" value="Unassembled WGS sequence"/>
</dbReference>
<keyword evidence="4" id="KW-1185">Reference proteome</keyword>
<feature type="domain" description="Retrotransposon gag" evidence="2">
    <location>
        <begin position="12"/>
        <end position="76"/>
    </location>
</feature>
<feature type="non-terminal residue" evidence="3">
    <location>
        <position position="1"/>
    </location>
</feature>
<organism evidence="3 4">
    <name type="scientific">Trifolium medium</name>
    <dbReference type="NCBI Taxonomy" id="97028"/>
    <lineage>
        <taxon>Eukaryota</taxon>
        <taxon>Viridiplantae</taxon>
        <taxon>Streptophyta</taxon>
        <taxon>Embryophyta</taxon>
        <taxon>Tracheophyta</taxon>
        <taxon>Spermatophyta</taxon>
        <taxon>Magnoliopsida</taxon>
        <taxon>eudicotyledons</taxon>
        <taxon>Gunneridae</taxon>
        <taxon>Pentapetalae</taxon>
        <taxon>rosids</taxon>
        <taxon>fabids</taxon>
        <taxon>Fabales</taxon>
        <taxon>Fabaceae</taxon>
        <taxon>Papilionoideae</taxon>
        <taxon>50 kb inversion clade</taxon>
        <taxon>NPAAA clade</taxon>
        <taxon>Hologalegina</taxon>
        <taxon>IRL clade</taxon>
        <taxon>Trifolieae</taxon>
        <taxon>Trifolium</taxon>
    </lineage>
</organism>